<evidence type="ECO:0000256" key="3">
    <source>
        <dbReference type="ARBA" id="ARBA00022801"/>
    </source>
</evidence>
<dbReference type="AlphaFoldDB" id="X1LDR8"/>
<dbReference type="PANTHER" id="PTHR10353">
    <property type="entry name" value="GLYCOSYL HYDROLASE"/>
    <property type="match status" value="1"/>
</dbReference>
<dbReference type="Pfam" id="PF00232">
    <property type="entry name" value="Glyco_hydro_1"/>
    <property type="match status" value="1"/>
</dbReference>
<dbReference type="EC" id="3.2.1.21" evidence="2"/>
<dbReference type="PROSITE" id="PS00572">
    <property type="entry name" value="GLYCOSYL_HYDROL_F1_1"/>
    <property type="match status" value="1"/>
</dbReference>
<evidence type="ECO:0000256" key="4">
    <source>
        <dbReference type="ARBA" id="ARBA00023295"/>
    </source>
</evidence>
<sequence length="300" mass="34302">LEFYDKLIDELLAADISPHITLFHWDYPYGLYCRSGWLKRDSSDWFAEYVQVVVEKLSDRVKYWITLNEPQCFIALGHQFGIHAPGDKLKLDEVLTAAHNALLAHGKAVQTIRAYSKVECYIGLAPVGIVNVPATDSSEDIEAARQAMFSVTYKNCWNNTWLMDPVFLGRYPEDGLKLLGSDVPAIRDRDMKTICQPLDFFGINIYFGQTTRAGKDGQPETVPLPIGYAMTPYGWAVTPEALYWGPRFFWERYKLPIIITENGMANVDWVSLDGRVHDPQRIDFLNRYLLNLQQEGRIQA</sequence>
<feature type="non-terminal residue" evidence="5">
    <location>
        <position position="300"/>
    </location>
</feature>
<gene>
    <name evidence="5" type="ORF">S06H3_19151</name>
</gene>
<feature type="non-terminal residue" evidence="5">
    <location>
        <position position="1"/>
    </location>
</feature>
<name>X1LDR8_9ZZZZ</name>
<dbReference type="Gene3D" id="3.20.20.80">
    <property type="entry name" value="Glycosidases"/>
    <property type="match status" value="1"/>
</dbReference>
<evidence type="ECO:0000313" key="5">
    <source>
        <dbReference type="EMBL" id="GAI03961.1"/>
    </source>
</evidence>
<protein>
    <recommendedName>
        <fullName evidence="2">beta-glucosidase</fullName>
        <ecNumber evidence="2">3.2.1.21</ecNumber>
    </recommendedName>
</protein>
<comment type="similarity">
    <text evidence="1">Belongs to the glycosyl hydrolase 1 family.</text>
</comment>
<proteinExistence type="inferred from homology"/>
<keyword evidence="4" id="KW-0326">Glycosidase</keyword>
<keyword evidence="3" id="KW-0378">Hydrolase</keyword>
<dbReference type="GO" id="GO:0016052">
    <property type="term" value="P:carbohydrate catabolic process"/>
    <property type="evidence" value="ECO:0007669"/>
    <property type="project" value="TreeGrafter"/>
</dbReference>
<comment type="caution">
    <text evidence="5">The sequence shown here is derived from an EMBL/GenBank/DDBJ whole genome shotgun (WGS) entry which is preliminary data.</text>
</comment>
<dbReference type="GO" id="GO:0008422">
    <property type="term" value="F:beta-glucosidase activity"/>
    <property type="evidence" value="ECO:0007669"/>
    <property type="project" value="TreeGrafter"/>
</dbReference>
<evidence type="ECO:0000256" key="1">
    <source>
        <dbReference type="ARBA" id="ARBA00010838"/>
    </source>
</evidence>
<dbReference type="InterPro" id="IPR018120">
    <property type="entry name" value="Glyco_hydro_1_AS"/>
</dbReference>
<dbReference type="InterPro" id="IPR017853">
    <property type="entry name" value="GH"/>
</dbReference>
<evidence type="ECO:0000256" key="2">
    <source>
        <dbReference type="ARBA" id="ARBA00012744"/>
    </source>
</evidence>
<dbReference type="InterPro" id="IPR001360">
    <property type="entry name" value="Glyco_hydro_1"/>
</dbReference>
<dbReference type="SUPFAM" id="SSF51445">
    <property type="entry name" value="(Trans)glycosidases"/>
    <property type="match status" value="1"/>
</dbReference>
<organism evidence="5">
    <name type="scientific">marine sediment metagenome</name>
    <dbReference type="NCBI Taxonomy" id="412755"/>
    <lineage>
        <taxon>unclassified sequences</taxon>
        <taxon>metagenomes</taxon>
        <taxon>ecological metagenomes</taxon>
    </lineage>
</organism>
<dbReference type="EMBL" id="BARV01009775">
    <property type="protein sequence ID" value="GAI03961.1"/>
    <property type="molecule type" value="Genomic_DNA"/>
</dbReference>
<reference evidence="5" key="1">
    <citation type="journal article" date="2014" name="Front. Microbiol.">
        <title>High frequency of phylogenetically diverse reductive dehalogenase-homologous genes in deep subseafloor sedimentary metagenomes.</title>
        <authorList>
            <person name="Kawai M."/>
            <person name="Futagami T."/>
            <person name="Toyoda A."/>
            <person name="Takaki Y."/>
            <person name="Nishi S."/>
            <person name="Hori S."/>
            <person name="Arai W."/>
            <person name="Tsubouchi T."/>
            <person name="Morono Y."/>
            <person name="Uchiyama I."/>
            <person name="Ito T."/>
            <person name="Fujiyama A."/>
            <person name="Inagaki F."/>
            <person name="Takami H."/>
        </authorList>
    </citation>
    <scope>NUCLEOTIDE SEQUENCE</scope>
    <source>
        <strain evidence="5">Expedition CK06-06</strain>
    </source>
</reference>
<dbReference type="GO" id="GO:0005829">
    <property type="term" value="C:cytosol"/>
    <property type="evidence" value="ECO:0007669"/>
    <property type="project" value="TreeGrafter"/>
</dbReference>
<dbReference type="PANTHER" id="PTHR10353:SF36">
    <property type="entry name" value="LP05116P"/>
    <property type="match status" value="1"/>
</dbReference>
<accession>X1LDR8</accession>